<organism evidence="1 2">
    <name type="scientific">Mongoliitalea lutea</name>
    <dbReference type="NCBI Taxonomy" id="849756"/>
    <lineage>
        <taxon>Bacteria</taxon>
        <taxon>Pseudomonadati</taxon>
        <taxon>Bacteroidota</taxon>
        <taxon>Cytophagia</taxon>
        <taxon>Cytophagales</taxon>
        <taxon>Cyclobacteriaceae</taxon>
        <taxon>Mongoliitalea</taxon>
    </lineage>
</organism>
<evidence type="ECO:0000313" key="2">
    <source>
        <dbReference type="Proteomes" id="UP000642809"/>
    </source>
</evidence>
<name>A0A8J3CX40_9BACT</name>
<evidence type="ECO:0000313" key="1">
    <source>
        <dbReference type="EMBL" id="GHB38687.1"/>
    </source>
</evidence>
<comment type="caution">
    <text evidence="1">The sequence shown here is derived from an EMBL/GenBank/DDBJ whole genome shotgun (WGS) entry which is preliminary data.</text>
</comment>
<sequence length="374" mass="42830">MRYLLFATLVCVFFSCSSQEGSRVSGDLQLTILQDTVLIDSGNELVMAGASMFTYTLSPDKRFLYNYDRKSMKLEVFDLNKQALVKKVAFANDGPNAISAYPMAIRAFPDGRIFFHGFDKSGLFDLEGNLTESVSLHPTDYFAPDAETSYSFKTEYVFLDEQTVLIGLMNMFEHIPFMAKLDLKEKTVEMVDFEYPQKLEKFSIILDGDGMKMASMGAIYKQKYGDKVLIHSDMFNETLVFDPLTTNYSLIEYNSSLTPNEKVGGQKQKVNSREEFTEQSKILSSQVSFGRWAWDDSTERFYRLSSIQQQSENQEGETYYKVVLTVFDKDLQMLGETLLPDYRKRPGVYFVKNGTVWIHENVDDELGFVRLKVG</sequence>
<dbReference type="EMBL" id="BMYF01000011">
    <property type="protein sequence ID" value="GHB38687.1"/>
    <property type="molecule type" value="Genomic_DNA"/>
</dbReference>
<reference evidence="1" key="2">
    <citation type="submission" date="2020-09" db="EMBL/GenBank/DDBJ databases">
        <authorList>
            <person name="Sun Q."/>
            <person name="Kim S."/>
        </authorList>
    </citation>
    <scope>NUCLEOTIDE SEQUENCE</scope>
    <source>
        <strain evidence="1">KCTC 23224</strain>
    </source>
</reference>
<dbReference type="InterPro" id="IPR025316">
    <property type="entry name" value="DUF4221"/>
</dbReference>
<dbReference type="SUPFAM" id="SSF63829">
    <property type="entry name" value="Calcium-dependent phosphotriesterase"/>
    <property type="match status" value="1"/>
</dbReference>
<dbReference type="PROSITE" id="PS51257">
    <property type="entry name" value="PROKAR_LIPOPROTEIN"/>
    <property type="match status" value="1"/>
</dbReference>
<keyword evidence="2" id="KW-1185">Reference proteome</keyword>
<gene>
    <name evidence="1" type="ORF">GCM10008106_19860</name>
</gene>
<protein>
    <submittedName>
        <fullName evidence="1">Uncharacterized protein</fullName>
    </submittedName>
</protein>
<reference evidence="1" key="1">
    <citation type="journal article" date="2014" name="Int. J. Syst. Evol. Microbiol.">
        <title>Complete genome sequence of Corynebacterium casei LMG S-19264T (=DSM 44701T), isolated from a smear-ripened cheese.</title>
        <authorList>
            <consortium name="US DOE Joint Genome Institute (JGI-PGF)"/>
            <person name="Walter F."/>
            <person name="Albersmeier A."/>
            <person name="Kalinowski J."/>
            <person name="Ruckert C."/>
        </authorList>
    </citation>
    <scope>NUCLEOTIDE SEQUENCE</scope>
    <source>
        <strain evidence="1">KCTC 23224</strain>
    </source>
</reference>
<dbReference type="Pfam" id="PF13970">
    <property type="entry name" value="DUF4221"/>
    <property type="match status" value="1"/>
</dbReference>
<proteinExistence type="predicted"/>
<dbReference type="AlphaFoldDB" id="A0A8J3CX40"/>
<dbReference type="Proteomes" id="UP000642809">
    <property type="component" value="Unassembled WGS sequence"/>
</dbReference>
<accession>A0A8J3CX40</accession>
<dbReference type="RefSeq" id="WP_189581579.1">
    <property type="nucleotide sequence ID" value="NZ_BMYF01000011.1"/>
</dbReference>